<protein>
    <recommendedName>
        <fullName evidence="1">TmcB/TmcC TPR repeats domain-containing protein</fullName>
    </recommendedName>
</protein>
<organism evidence="2 3">
    <name type="scientific">Blepharisma stoltei</name>
    <dbReference type="NCBI Taxonomy" id="1481888"/>
    <lineage>
        <taxon>Eukaryota</taxon>
        <taxon>Sar</taxon>
        <taxon>Alveolata</taxon>
        <taxon>Ciliophora</taxon>
        <taxon>Postciliodesmatophora</taxon>
        <taxon>Heterotrichea</taxon>
        <taxon>Heterotrichida</taxon>
        <taxon>Blepharismidae</taxon>
        <taxon>Blepharisma</taxon>
    </lineage>
</organism>
<evidence type="ECO:0000259" key="1">
    <source>
        <dbReference type="Pfam" id="PF25474"/>
    </source>
</evidence>
<name>A0AAU9IH86_9CILI</name>
<evidence type="ECO:0000313" key="3">
    <source>
        <dbReference type="Proteomes" id="UP001162131"/>
    </source>
</evidence>
<reference evidence="2" key="1">
    <citation type="submission" date="2021-09" db="EMBL/GenBank/DDBJ databases">
        <authorList>
            <consortium name="AG Swart"/>
            <person name="Singh M."/>
            <person name="Singh A."/>
            <person name="Seah K."/>
            <person name="Emmerich C."/>
        </authorList>
    </citation>
    <scope>NUCLEOTIDE SEQUENCE</scope>
    <source>
        <strain evidence="2">ATCC30299</strain>
    </source>
</reference>
<proteinExistence type="predicted"/>
<dbReference type="Proteomes" id="UP001162131">
    <property type="component" value="Unassembled WGS sequence"/>
</dbReference>
<gene>
    <name evidence="2" type="ORF">BSTOLATCC_MIC3446</name>
</gene>
<dbReference type="InterPro" id="IPR057352">
    <property type="entry name" value="TPR_TmcB/C"/>
</dbReference>
<dbReference type="Pfam" id="PF25474">
    <property type="entry name" value="TPR_TmcB"/>
    <property type="match status" value="1"/>
</dbReference>
<evidence type="ECO:0000313" key="2">
    <source>
        <dbReference type="EMBL" id="CAG9311154.1"/>
    </source>
</evidence>
<feature type="domain" description="TmcB/TmcC TPR repeats" evidence="1">
    <location>
        <begin position="152"/>
        <end position="243"/>
    </location>
</feature>
<sequence>MDNSLAISLLAFILGPLLAIFIIQFSLKFQRKVSNYILKILLGINSQYELEKSIRHALCSNDTKHKDEIIQIFENFYIEKKLDGNKLQAIWAANYCLFTLQDESLAKIKLNKTKNIFDFSLEANYQEYLCKKNISNACSSQSSQFSDYFLQFHIIKKADKQLCINLFKFWNEITLAKPSLKKLKTDLNSINKSISNLNTKYSQICIKFPNSKESLVLLASYYKQIIYDIEKSRQIEVKLKVLEKSISNTQNNSTIFSFSHHLNGILIISNEKNNFGEIIHCNQRLSEIFRLPKNRIIY</sequence>
<dbReference type="AlphaFoldDB" id="A0AAU9IH86"/>
<keyword evidence="3" id="KW-1185">Reference proteome</keyword>
<dbReference type="EMBL" id="CAJZBQ010000004">
    <property type="protein sequence ID" value="CAG9311154.1"/>
    <property type="molecule type" value="Genomic_DNA"/>
</dbReference>
<comment type="caution">
    <text evidence="2">The sequence shown here is derived from an EMBL/GenBank/DDBJ whole genome shotgun (WGS) entry which is preliminary data.</text>
</comment>
<accession>A0AAU9IH86</accession>